<comment type="caution">
    <text evidence="8">The sequence shown here is derived from an EMBL/GenBank/DDBJ whole genome shotgun (WGS) entry which is preliminary data.</text>
</comment>
<keyword evidence="3" id="KW-0648">Protein biosynthesis</keyword>
<organism evidence="8 9">
    <name type="scientific">Paenibacillus nasutitermitis</name>
    <dbReference type="NCBI Taxonomy" id="1652958"/>
    <lineage>
        <taxon>Bacteria</taxon>
        <taxon>Bacillati</taxon>
        <taxon>Bacillota</taxon>
        <taxon>Bacilli</taxon>
        <taxon>Bacillales</taxon>
        <taxon>Paenibacillaceae</taxon>
        <taxon>Paenibacillus</taxon>
    </lineage>
</organism>
<dbReference type="NCBIfam" id="TIGR00168">
    <property type="entry name" value="infC"/>
    <property type="match status" value="1"/>
</dbReference>
<feature type="region of interest" description="Disordered" evidence="5">
    <location>
        <begin position="55"/>
        <end position="76"/>
    </location>
</feature>
<proteinExistence type="inferred from homology"/>
<feature type="domain" description="Translation initiation factor 3 N-terminal" evidence="7">
    <location>
        <begin position="3"/>
        <end position="65"/>
    </location>
</feature>
<evidence type="ECO:0000256" key="2">
    <source>
        <dbReference type="ARBA" id="ARBA00022540"/>
    </source>
</evidence>
<dbReference type="Gene3D" id="3.10.20.80">
    <property type="entry name" value="Translation initiation factor 3 (IF-3), N-terminal domain"/>
    <property type="match status" value="1"/>
</dbReference>
<dbReference type="SUPFAM" id="SSF55200">
    <property type="entry name" value="Translation initiation factor IF3, C-terminal domain"/>
    <property type="match status" value="1"/>
</dbReference>
<dbReference type="AlphaFoldDB" id="A0A916ZI10"/>
<dbReference type="GO" id="GO:0016020">
    <property type="term" value="C:membrane"/>
    <property type="evidence" value="ECO:0007669"/>
    <property type="project" value="TreeGrafter"/>
</dbReference>
<dbReference type="Gene3D" id="3.30.110.10">
    <property type="entry name" value="Translation initiation factor 3 (IF-3), C-terminal domain"/>
    <property type="match status" value="1"/>
</dbReference>
<comment type="similarity">
    <text evidence="1">Belongs to the IF-3 family.</text>
</comment>
<evidence type="ECO:0000256" key="1">
    <source>
        <dbReference type="ARBA" id="ARBA00005439"/>
    </source>
</evidence>
<dbReference type="GO" id="GO:0043022">
    <property type="term" value="F:ribosome binding"/>
    <property type="evidence" value="ECO:0007669"/>
    <property type="project" value="TreeGrafter"/>
</dbReference>
<accession>A0A916ZI10</accession>
<dbReference type="GO" id="GO:0003743">
    <property type="term" value="F:translation initiation factor activity"/>
    <property type="evidence" value="ECO:0007669"/>
    <property type="project" value="UniProtKB-UniRule"/>
</dbReference>
<reference evidence="8" key="2">
    <citation type="submission" date="2020-09" db="EMBL/GenBank/DDBJ databases">
        <authorList>
            <person name="Sun Q."/>
            <person name="Zhou Y."/>
        </authorList>
    </citation>
    <scope>NUCLEOTIDE SEQUENCE</scope>
    <source>
        <strain evidence="8">CGMCC 1.15178</strain>
    </source>
</reference>
<reference evidence="8" key="1">
    <citation type="journal article" date="2014" name="Int. J. Syst. Evol. Microbiol.">
        <title>Complete genome sequence of Corynebacterium casei LMG S-19264T (=DSM 44701T), isolated from a smear-ripened cheese.</title>
        <authorList>
            <consortium name="US DOE Joint Genome Institute (JGI-PGF)"/>
            <person name="Walter F."/>
            <person name="Albersmeier A."/>
            <person name="Kalinowski J."/>
            <person name="Ruckert C."/>
        </authorList>
    </citation>
    <scope>NUCLEOTIDE SEQUENCE</scope>
    <source>
        <strain evidence="8">CGMCC 1.15178</strain>
    </source>
</reference>
<evidence type="ECO:0000256" key="4">
    <source>
        <dbReference type="NCBIfam" id="TIGR00168"/>
    </source>
</evidence>
<dbReference type="PANTHER" id="PTHR10938">
    <property type="entry name" value="TRANSLATION INITIATION FACTOR IF-3"/>
    <property type="match status" value="1"/>
</dbReference>
<evidence type="ECO:0000313" key="9">
    <source>
        <dbReference type="Proteomes" id="UP000612456"/>
    </source>
</evidence>
<evidence type="ECO:0000256" key="3">
    <source>
        <dbReference type="ARBA" id="ARBA00022917"/>
    </source>
</evidence>
<dbReference type="GO" id="GO:0032790">
    <property type="term" value="P:ribosome disassembly"/>
    <property type="evidence" value="ECO:0007669"/>
    <property type="project" value="TreeGrafter"/>
</dbReference>
<feature type="compositionally biased region" description="Basic and acidic residues" evidence="5">
    <location>
        <begin position="67"/>
        <end position="76"/>
    </location>
</feature>
<dbReference type="InterPro" id="IPR019814">
    <property type="entry name" value="Translation_initiation_fac_3_N"/>
</dbReference>
<keyword evidence="2 8" id="KW-0396">Initiation factor</keyword>
<protein>
    <recommendedName>
        <fullName evidence="4">Translation initiation factor IF-3</fullName>
    </recommendedName>
</protein>
<name>A0A916ZI10_9BACL</name>
<evidence type="ECO:0000259" key="6">
    <source>
        <dbReference type="Pfam" id="PF00707"/>
    </source>
</evidence>
<dbReference type="Pfam" id="PF05198">
    <property type="entry name" value="IF3_N"/>
    <property type="match status" value="1"/>
</dbReference>
<dbReference type="InterPro" id="IPR001288">
    <property type="entry name" value="Translation_initiation_fac_3"/>
</dbReference>
<evidence type="ECO:0000313" key="8">
    <source>
        <dbReference type="EMBL" id="GGD98273.1"/>
    </source>
</evidence>
<dbReference type="PANTHER" id="PTHR10938:SF0">
    <property type="entry name" value="TRANSLATION INITIATION FACTOR IF-3, MITOCHONDRIAL"/>
    <property type="match status" value="1"/>
</dbReference>
<feature type="domain" description="Translation initiation factor 3 C-terminal" evidence="6">
    <location>
        <begin position="79"/>
        <end position="160"/>
    </location>
</feature>
<evidence type="ECO:0000259" key="7">
    <source>
        <dbReference type="Pfam" id="PF05198"/>
    </source>
</evidence>
<dbReference type="InterPro" id="IPR036787">
    <property type="entry name" value="T_IF-3_N_sf"/>
</dbReference>
<gene>
    <name evidence="8" type="primary">infC</name>
    <name evidence="8" type="ORF">GCM10010911_66340</name>
</gene>
<dbReference type="SUPFAM" id="SSF54364">
    <property type="entry name" value="Translation initiation factor IF3, N-terminal domain"/>
    <property type="match status" value="1"/>
</dbReference>
<keyword evidence="9" id="KW-1185">Reference proteome</keyword>
<sequence>MIVNEKIKASEVQLTGLKGEDLGIMPTEEALALAKKLKVDLVCISLMSSPPPCKLMSRGTAKQAAAADKRDTGRKDQPVKLKEIRLTAAIEDHDYDTKLRQSEKLLTAGNAVQLVIRLKGKEGPKAKELLERMLKDLAAAGKKDTGIQVSGKQAAVRVNPL</sequence>
<dbReference type="Proteomes" id="UP000612456">
    <property type="component" value="Unassembled WGS sequence"/>
</dbReference>
<evidence type="ECO:0000256" key="5">
    <source>
        <dbReference type="SAM" id="MobiDB-lite"/>
    </source>
</evidence>
<dbReference type="Pfam" id="PF00707">
    <property type="entry name" value="IF3_C"/>
    <property type="match status" value="1"/>
</dbReference>
<dbReference type="GO" id="GO:0005829">
    <property type="term" value="C:cytosol"/>
    <property type="evidence" value="ECO:0007669"/>
    <property type="project" value="TreeGrafter"/>
</dbReference>
<dbReference type="EMBL" id="BMHP01000009">
    <property type="protein sequence ID" value="GGD98273.1"/>
    <property type="molecule type" value="Genomic_DNA"/>
</dbReference>
<dbReference type="InterPro" id="IPR019815">
    <property type="entry name" value="Translation_initiation_fac_3_C"/>
</dbReference>
<dbReference type="InterPro" id="IPR036788">
    <property type="entry name" value="T_IF-3_C_sf"/>
</dbReference>
<dbReference type="RefSeq" id="WP_188999543.1">
    <property type="nucleotide sequence ID" value="NZ_BMHP01000009.1"/>
</dbReference>